<dbReference type="RefSeq" id="WP_087402190.1">
    <property type="nucleotide sequence ID" value="NZ_NFHB01000004.1"/>
</dbReference>
<dbReference type="eggNOG" id="COG1589">
    <property type="taxonomic scope" value="Bacteria"/>
</dbReference>
<accession>A0A1Y3R458</accession>
<reference evidence="2" key="1">
    <citation type="submission" date="2017-04" db="EMBL/GenBank/DDBJ databases">
        <title>Function of individual gut microbiota members based on whole genome sequencing of pure cultures obtained from chicken caecum.</title>
        <authorList>
            <person name="Medvecky M."/>
            <person name="Cejkova D."/>
            <person name="Polansky O."/>
            <person name="Karasova D."/>
            <person name="Kubasova T."/>
            <person name="Cizek A."/>
            <person name="Rychlik I."/>
        </authorList>
    </citation>
    <scope>NUCLEOTIDE SEQUENCE [LARGE SCALE GENOMIC DNA]</scope>
    <source>
        <strain evidence="2">An90</strain>
    </source>
</reference>
<comment type="caution">
    <text evidence="1">The sequence shown here is derived from an EMBL/GenBank/DDBJ whole genome shotgun (WGS) entry which is preliminary data.</text>
</comment>
<proteinExistence type="predicted"/>
<evidence type="ECO:0008006" key="3">
    <source>
        <dbReference type="Google" id="ProtNLM"/>
    </source>
</evidence>
<gene>
    <name evidence="1" type="ORF">B5G41_07790</name>
</gene>
<dbReference type="AlphaFoldDB" id="A0A1Y3R458"/>
<evidence type="ECO:0000313" key="2">
    <source>
        <dbReference type="Proteomes" id="UP000195772"/>
    </source>
</evidence>
<evidence type="ECO:0000313" key="1">
    <source>
        <dbReference type="EMBL" id="OUN03580.1"/>
    </source>
</evidence>
<dbReference type="OrthoDB" id="1466667at2"/>
<dbReference type="EMBL" id="NFHB01000004">
    <property type="protein sequence ID" value="OUN03580.1"/>
    <property type="molecule type" value="Genomic_DNA"/>
</dbReference>
<sequence length="366" mass="42553">MNRYLRYALLALLWGAVAAYILYAGSTAQRLRAARTVGKVEIEVVDSSSMGYLVSGRMVRGWIAHSGIKTKGTAVDKVPLTQIEEMIARNGFVERVDAYVTYDGMLHVDISQRRPLVRLLVDGVDSYVTAEGYVFAAPRASSLYVPVVTGSYRPPFPAGYAGSVRAHIDTESAKVDKRIAELEREKYPLYRRELQNDRNLSALRRMRVKKQWWRLESSAEFDKRVGELRRHKVEMRRKYRYEARMIQEGIDRIARQQEAERLKQKKLEKSYEDFMKLLTFVEFVEEDDFWRSEVVQIAARTTPSGALEVELVPRSGRHTILFGRIEQVERKFDKLMRFYRSGLQNIGWDAYRTIDIRYKDQVVCKK</sequence>
<protein>
    <recommendedName>
        <fullName evidence="3">Cell division protein FtsQ</fullName>
    </recommendedName>
</protein>
<dbReference type="Proteomes" id="UP000195772">
    <property type="component" value="Unassembled WGS sequence"/>
</dbReference>
<name>A0A1Y3R458_9BACT</name>
<organism evidence="1 2">
    <name type="scientific">Alistipes onderdonkii</name>
    <dbReference type="NCBI Taxonomy" id="328813"/>
    <lineage>
        <taxon>Bacteria</taxon>
        <taxon>Pseudomonadati</taxon>
        <taxon>Bacteroidota</taxon>
        <taxon>Bacteroidia</taxon>
        <taxon>Bacteroidales</taxon>
        <taxon>Rikenellaceae</taxon>
        <taxon>Alistipes</taxon>
    </lineage>
</organism>